<keyword evidence="3" id="KW-1185">Reference proteome</keyword>
<comment type="caution">
    <text evidence="2">The sequence shown here is derived from an EMBL/GenBank/DDBJ whole genome shotgun (WGS) entry which is preliminary data.</text>
</comment>
<gene>
    <name evidence="2" type="ORF">VN97_g3209</name>
</gene>
<feature type="region of interest" description="Disordered" evidence="1">
    <location>
        <begin position="61"/>
        <end position="114"/>
    </location>
</feature>
<feature type="compositionally biased region" description="Basic and acidic residues" evidence="1">
    <location>
        <begin position="62"/>
        <end position="75"/>
    </location>
</feature>
<organism evidence="2 3">
    <name type="scientific">Penicillium thymicola</name>
    <dbReference type="NCBI Taxonomy" id="293382"/>
    <lineage>
        <taxon>Eukaryota</taxon>
        <taxon>Fungi</taxon>
        <taxon>Dikarya</taxon>
        <taxon>Ascomycota</taxon>
        <taxon>Pezizomycotina</taxon>
        <taxon>Eurotiomycetes</taxon>
        <taxon>Eurotiomycetidae</taxon>
        <taxon>Eurotiales</taxon>
        <taxon>Aspergillaceae</taxon>
        <taxon>Penicillium</taxon>
    </lineage>
</organism>
<sequence length="114" mass="13372">MPIQVSIRLRSTLIYFDTRKRARTDKILSAGFSEAPTSVEEQLRHFEFLATRLSLRLTRANKSREPKYARREYSRSRTLPSTNTRAGHKPDHTIRFPRRGKRQGADWIATRKTT</sequence>
<accession>A0AAI9XAH0</accession>
<proteinExistence type="predicted"/>
<evidence type="ECO:0000313" key="2">
    <source>
        <dbReference type="EMBL" id="KAJ9490061.1"/>
    </source>
</evidence>
<reference evidence="2" key="2">
    <citation type="journal article" date="2016" name="Fungal Biol.">
        <title>Ochratoxin A production by Penicillium thymicola.</title>
        <authorList>
            <person name="Nguyen H.D.T."/>
            <person name="McMullin D.R."/>
            <person name="Ponomareva E."/>
            <person name="Riley R."/>
            <person name="Pomraning K.R."/>
            <person name="Baker S.E."/>
            <person name="Seifert K.A."/>
        </authorList>
    </citation>
    <scope>NUCLEOTIDE SEQUENCE</scope>
    <source>
        <strain evidence="2">DAOM 180753</strain>
    </source>
</reference>
<evidence type="ECO:0000256" key="1">
    <source>
        <dbReference type="SAM" id="MobiDB-lite"/>
    </source>
</evidence>
<reference evidence="2" key="1">
    <citation type="submission" date="2015-06" db="EMBL/GenBank/DDBJ databases">
        <authorList>
            <person name="Nguyen H."/>
        </authorList>
    </citation>
    <scope>NUCLEOTIDE SEQUENCE</scope>
    <source>
        <strain evidence="2">DAOM 180753</strain>
    </source>
</reference>
<dbReference type="EMBL" id="LACB01000067">
    <property type="protein sequence ID" value="KAJ9490061.1"/>
    <property type="molecule type" value="Genomic_DNA"/>
</dbReference>
<name>A0AAI9XAH0_PENTH</name>
<feature type="compositionally biased region" description="Polar residues" evidence="1">
    <location>
        <begin position="76"/>
        <end position="85"/>
    </location>
</feature>
<dbReference type="AlphaFoldDB" id="A0AAI9XAH0"/>
<protein>
    <submittedName>
        <fullName evidence="2">Uncharacterized protein</fullName>
    </submittedName>
</protein>
<dbReference type="Proteomes" id="UP001227192">
    <property type="component" value="Unassembled WGS sequence"/>
</dbReference>
<evidence type="ECO:0000313" key="3">
    <source>
        <dbReference type="Proteomes" id="UP001227192"/>
    </source>
</evidence>